<keyword evidence="2" id="KW-1185">Reference proteome</keyword>
<evidence type="ECO:0000313" key="1">
    <source>
        <dbReference type="EMBL" id="OAE26600.1"/>
    </source>
</evidence>
<comment type="caution">
    <text evidence="1">The sequence shown here is derived from an EMBL/GenBank/DDBJ whole genome shotgun (WGS) entry which is preliminary data.</text>
</comment>
<organism evidence="1 2">
    <name type="scientific">Marchantia polymorpha subsp. ruderalis</name>
    <dbReference type="NCBI Taxonomy" id="1480154"/>
    <lineage>
        <taxon>Eukaryota</taxon>
        <taxon>Viridiplantae</taxon>
        <taxon>Streptophyta</taxon>
        <taxon>Embryophyta</taxon>
        <taxon>Marchantiophyta</taxon>
        <taxon>Marchantiopsida</taxon>
        <taxon>Marchantiidae</taxon>
        <taxon>Marchantiales</taxon>
        <taxon>Marchantiaceae</taxon>
        <taxon>Marchantia</taxon>
    </lineage>
</organism>
<dbReference type="EMBL" id="LVLJ01002146">
    <property type="protein sequence ID" value="OAE26600.1"/>
    <property type="molecule type" value="Genomic_DNA"/>
</dbReference>
<protein>
    <submittedName>
        <fullName evidence="1">Uncharacterized protein</fullName>
    </submittedName>
</protein>
<sequence length="259" mass="27787">MLPTAAGTKCRLSVNHERTIAPIAADRAKTGATASHRTSTSTARVEVERGAYRCHVDALARGLGVGLAEGRVESRLFGRMGAKFSAGGWGSDDLSNGSAVSLGGKGVSMTERGQSEHTEIKYSWVAILNVTWQQRENPPVLCSYHGTCSTWHIWSPVSQLNSAGGIRMRNLLPARSRDAADSGGRPLFTGSVVPQRNLLSCAFFSWSESPVPGTVPSLWDGPDRLGPAVTARTMMDRADYMASPVFRGEDSGRTRPPPF</sequence>
<reference evidence="1" key="1">
    <citation type="submission" date="2016-03" db="EMBL/GenBank/DDBJ databases">
        <title>Mechanisms controlling the formation of the plant cell surface in tip-growing cells are functionally conserved among land plants.</title>
        <authorList>
            <person name="Honkanen S."/>
            <person name="Jones V.A."/>
            <person name="Morieri G."/>
            <person name="Champion C."/>
            <person name="Hetherington A.J."/>
            <person name="Kelly S."/>
            <person name="Saint-Marcoux D."/>
            <person name="Proust H."/>
            <person name="Prescott H."/>
            <person name="Dolan L."/>
        </authorList>
    </citation>
    <scope>NUCLEOTIDE SEQUENCE [LARGE SCALE GENOMIC DNA]</scope>
    <source>
        <tissue evidence="1">Whole gametophyte</tissue>
    </source>
</reference>
<evidence type="ECO:0000313" key="2">
    <source>
        <dbReference type="Proteomes" id="UP000077202"/>
    </source>
</evidence>
<proteinExistence type="predicted"/>
<dbReference type="Proteomes" id="UP000077202">
    <property type="component" value="Unassembled WGS sequence"/>
</dbReference>
<gene>
    <name evidence="1" type="ORF">AXG93_4542s1210</name>
</gene>
<dbReference type="AlphaFoldDB" id="A0A176W0K5"/>
<accession>A0A176W0K5</accession>
<name>A0A176W0K5_MARPO</name>